<accession>A0A1I1CXL1</accession>
<evidence type="ECO:0000256" key="9">
    <source>
        <dbReference type="ARBA" id="ARBA00031665"/>
    </source>
</evidence>
<dbReference type="InterPro" id="IPR000757">
    <property type="entry name" value="Beta-glucanase-like"/>
</dbReference>
<feature type="signal peptide" evidence="12">
    <location>
        <begin position="1"/>
        <end position="18"/>
    </location>
</feature>
<evidence type="ECO:0000256" key="7">
    <source>
        <dbReference type="ARBA" id="ARBA00029722"/>
    </source>
</evidence>
<feature type="active site" description="Proton donor" evidence="10">
    <location>
        <position position="163"/>
    </location>
</feature>
<evidence type="ECO:0000256" key="11">
    <source>
        <dbReference type="SAM" id="MobiDB-lite"/>
    </source>
</evidence>
<dbReference type="InterPro" id="IPR044791">
    <property type="entry name" value="Beta-glucanase/XTH"/>
</dbReference>
<dbReference type="eggNOG" id="COG2273">
    <property type="taxonomic scope" value="Bacteria"/>
</dbReference>
<evidence type="ECO:0000256" key="6">
    <source>
        <dbReference type="ARBA" id="ARBA00023295"/>
    </source>
</evidence>
<dbReference type="PANTHER" id="PTHR31062">
    <property type="entry name" value="XYLOGLUCAN ENDOTRANSGLUCOSYLASE/HYDROLASE PROTEIN 8-RELATED"/>
    <property type="match status" value="1"/>
</dbReference>
<evidence type="ECO:0000256" key="10">
    <source>
        <dbReference type="PIRSR" id="PIRSR608264-1"/>
    </source>
</evidence>
<comment type="catalytic activity">
    <reaction evidence="1">
        <text>Hydrolysis of (1-&gt;4)-beta-D-glucosidic linkages in beta-D-glucans containing (1-&gt;3)- and (1-&gt;4)-bonds.</text>
        <dbReference type="EC" id="3.2.1.73"/>
    </reaction>
</comment>
<gene>
    <name evidence="14" type="ORF">SAMN02910406_00126</name>
</gene>
<dbReference type="Proteomes" id="UP000182192">
    <property type="component" value="Unassembled WGS sequence"/>
</dbReference>
<dbReference type="SUPFAM" id="SSF49899">
    <property type="entry name" value="Concanavalin A-like lectins/glucanases"/>
    <property type="match status" value="1"/>
</dbReference>
<dbReference type="EMBL" id="FOKQ01000001">
    <property type="protein sequence ID" value="SFB66812.1"/>
    <property type="molecule type" value="Genomic_DNA"/>
</dbReference>
<organism evidence="14 15">
    <name type="scientific">Ruminococcus albus</name>
    <dbReference type="NCBI Taxonomy" id="1264"/>
    <lineage>
        <taxon>Bacteria</taxon>
        <taxon>Bacillati</taxon>
        <taxon>Bacillota</taxon>
        <taxon>Clostridia</taxon>
        <taxon>Eubacteriales</taxon>
        <taxon>Oscillospiraceae</taxon>
        <taxon>Ruminococcus</taxon>
    </lineage>
</organism>
<keyword evidence="6" id="KW-0326">Glycosidase</keyword>
<proteinExistence type="inferred from homology"/>
<comment type="similarity">
    <text evidence="2">Belongs to the glycosyl hydrolase 16 family.</text>
</comment>
<evidence type="ECO:0000256" key="3">
    <source>
        <dbReference type="ARBA" id="ARBA00012690"/>
    </source>
</evidence>
<dbReference type="PRINTS" id="PR00737">
    <property type="entry name" value="GLHYDRLASE16"/>
</dbReference>
<dbReference type="AlphaFoldDB" id="A0A1I1CXL1"/>
<dbReference type="PROSITE" id="PS51257">
    <property type="entry name" value="PROKAR_LIPOPROTEIN"/>
    <property type="match status" value="1"/>
</dbReference>
<dbReference type="InterPro" id="IPR008263">
    <property type="entry name" value="GH16_AS"/>
</dbReference>
<dbReference type="GO" id="GO:0005975">
    <property type="term" value="P:carbohydrate metabolic process"/>
    <property type="evidence" value="ECO:0007669"/>
    <property type="project" value="InterPro"/>
</dbReference>
<feature type="compositionally biased region" description="Low complexity" evidence="11">
    <location>
        <begin position="34"/>
        <end position="48"/>
    </location>
</feature>
<evidence type="ECO:0000256" key="4">
    <source>
        <dbReference type="ARBA" id="ARBA00014569"/>
    </source>
</evidence>
<reference evidence="14 15" key="1">
    <citation type="submission" date="2016-10" db="EMBL/GenBank/DDBJ databases">
        <authorList>
            <person name="de Groot N.N."/>
        </authorList>
    </citation>
    <scope>NUCLEOTIDE SEQUENCE [LARGE SCALE GENOMIC DNA]</scope>
    <source>
        <strain evidence="14 15">AR67</strain>
    </source>
</reference>
<keyword evidence="5 14" id="KW-0378">Hydrolase</keyword>
<feature type="region of interest" description="Disordered" evidence="11">
    <location>
        <begin position="19"/>
        <end position="58"/>
    </location>
</feature>
<evidence type="ECO:0000313" key="14">
    <source>
        <dbReference type="EMBL" id="SFB66812.1"/>
    </source>
</evidence>
<evidence type="ECO:0000259" key="13">
    <source>
        <dbReference type="PROSITE" id="PS51762"/>
    </source>
</evidence>
<sequence>MKKIAVSMLAFLTVVSLASCQDTKSSDSSKAETKSSAAEVSSAEQTESAAEEAEDDSPYTVLADFSKGESSSFMCSDGWSNGSPFDCTWKKDNVTFEDGLMKLTISSVIEDEYNAAEYRSNDFYGYGLYEVSMKPMKNVGVVSSFFTYTGPSDSNPWDEIDIEFLGKDTTKVQFNYYTNGKGNHEYLYDLGFDASEEFHTYGFEWKEDSITWYVDGEAVYTATENLPVTPGKIMMNAWNGKGVDGWLGKYDGTTPITAEYQFARFTAAE</sequence>
<dbReference type="PROSITE" id="PS51762">
    <property type="entry name" value="GH16_2"/>
    <property type="match status" value="1"/>
</dbReference>
<evidence type="ECO:0000256" key="5">
    <source>
        <dbReference type="ARBA" id="ARBA00022801"/>
    </source>
</evidence>
<name>A0A1I1CXL1_RUMAL</name>
<dbReference type="NCBIfam" id="NF047856">
    <property type="entry name" value="BGlucanaseBglS"/>
    <property type="match status" value="1"/>
</dbReference>
<dbReference type="GO" id="GO:0042972">
    <property type="term" value="F:licheninase activity"/>
    <property type="evidence" value="ECO:0007669"/>
    <property type="project" value="UniProtKB-EC"/>
</dbReference>
<dbReference type="Pfam" id="PF00722">
    <property type="entry name" value="Glyco_hydro_16"/>
    <property type="match status" value="1"/>
</dbReference>
<feature type="compositionally biased region" description="Basic and acidic residues" evidence="11">
    <location>
        <begin position="24"/>
        <end position="33"/>
    </location>
</feature>
<feature type="active site" description="Nucleophile" evidence="10">
    <location>
        <position position="159"/>
    </location>
</feature>
<protein>
    <recommendedName>
        <fullName evidence="4">Beta-glucanase</fullName>
        <ecNumber evidence="3">3.2.1.73</ecNumber>
    </recommendedName>
    <alternativeName>
        <fullName evidence="9">1,3-1,4-beta-D-glucan 4-glucanohydrolase</fullName>
    </alternativeName>
    <alternativeName>
        <fullName evidence="8">Endo-beta-1,3-1,4 glucanase</fullName>
    </alternativeName>
    <alternativeName>
        <fullName evidence="7">Lichenase</fullName>
    </alternativeName>
</protein>
<feature type="domain" description="GH16" evidence="13">
    <location>
        <begin position="50"/>
        <end position="269"/>
    </location>
</feature>
<evidence type="ECO:0000256" key="8">
    <source>
        <dbReference type="ARBA" id="ARBA00029771"/>
    </source>
</evidence>
<dbReference type="CDD" id="cd02175">
    <property type="entry name" value="GH16_lichenase"/>
    <property type="match status" value="1"/>
</dbReference>
<dbReference type="EC" id="3.2.1.73" evidence="3"/>
<feature type="chain" id="PRO_5038708495" description="Beta-glucanase" evidence="12">
    <location>
        <begin position="19"/>
        <end position="269"/>
    </location>
</feature>
<dbReference type="PROSITE" id="PS01034">
    <property type="entry name" value="GH16_1"/>
    <property type="match status" value="1"/>
</dbReference>
<dbReference type="RefSeq" id="WP_074959558.1">
    <property type="nucleotide sequence ID" value="NZ_FOKQ01000001.1"/>
</dbReference>
<evidence type="ECO:0000256" key="12">
    <source>
        <dbReference type="SAM" id="SignalP"/>
    </source>
</evidence>
<dbReference type="InterPro" id="IPR008264">
    <property type="entry name" value="Beta_glucanase"/>
</dbReference>
<dbReference type="Gene3D" id="2.60.120.200">
    <property type="match status" value="1"/>
</dbReference>
<dbReference type="InterPro" id="IPR013320">
    <property type="entry name" value="ConA-like_dom_sf"/>
</dbReference>
<evidence type="ECO:0000313" key="15">
    <source>
        <dbReference type="Proteomes" id="UP000182192"/>
    </source>
</evidence>
<evidence type="ECO:0000256" key="2">
    <source>
        <dbReference type="ARBA" id="ARBA00006865"/>
    </source>
</evidence>
<evidence type="ECO:0000256" key="1">
    <source>
        <dbReference type="ARBA" id="ARBA00000481"/>
    </source>
</evidence>
<keyword evidence="12" id="KW-0732">Signal</keyword>